<sequence>MDNSGSLPSVLIHTSSPLRMEAAIGLIFSLHLPSTPFGTLSRFHLSFFTSPSVHQQCFHPTAKSASSVPFIRASSGRLETRTKQLIRTPMSPILARSRIQLCSTPAITTAATPFPMQADAGTAVPNVVIRATDGTLLLSRWNRKFIRNINDKLCNNFEQTSQGQFGSQNSLLSACLCCVVHFITHCLACVCCPSLVLEGLWCWTVYAPYAKNTVLLAHMVAPLLLFLVIVQFAFAPNIHTKFGLRSSIFDIQRLRRVLPKDRRARSRVVSDELHTPISSPSTLHLRHCSSHGIPAAQPYIVLVSTWARSSSGNHLISFPAGLLVLSALSRTVLVATVSRSTSLFQWYPPLTIGTANTVSLNTPTSGLKVATAPGNAVRFPQISTTSSRNALRQQRAA</sequence>
<dbReference type="KEGG" id="clup:CLUP02_17693"/>
<gene>
    <name evidence="2" type="ORF">CLUP02_17693</name>
</gene>
<protein>
    <submittedName>
        <fullName evidence="2">Uncharacterized protein</fullName>
    </submittedName>
</protein>
<keyword evidence="3" id="KW-1185">Reference proteome</keyword>
<proteinExistence type="predicted"/>
<reference evidence="2" key="1">
    <citation type="journal article" date="2021" name="Mol. Plant Microbe Interact.">
        <title>Complete Genome Sequence of the Plant-Pathogenic Fungus Colletotrichum lupini.</title>
        <authorList>
            <person name="Baroncelli R."/>
            <person name="Pensec F."/>
            <person name="Da Lio D."/>
            <person name="Boufleur T."/>
            <person name="Vicente I."/>
            <person name="Sarrocco S."/>
            <person name="Picot A."/>
            <person name="Baraldi E."/>
            <person name="Sukno S."/>
            <person name="Thon M."/>
            <person name="Le Floch G."/>
        </authorList>
    </citation>
    <scope>NUCLEOTIDE SEQUENCE</scope>
    <source>
        <strain evidence="2">IMI 504893</strain>
    </source>
</reference>
<dbReference type="EMBL" id="CP019472">
    <property type="protein sequence ID" value="UQC76180.1"/>
    <property type="molecule type" value="Genomic_DNA"/>
</dbReference>
<evidence type="ECO:0000313" key="2">
    <source>
        <dbReference type="EMBL" id="UQC76180.1"/>
    </source>
</evidence>
<keyword evidence="1" id="KW-0812">Transmembrane</keyword>
<feature type="transmembrane region" description="Helical" evidence="1">
    <location>
        <begin position="171"/>
        <end position="196"/>
    </location>
</feature>
<keyword evidence="1" id="KW-1133">Transmembrane helix</keyword>
<feature type="transmembrane region" description="Helical" evidence="1">
    <location>
        <begin position="216"/>
        <end position="235"/>
    </location>
</feature>
<organism evidence="2 3">
    <name type="scientific">Colletotrichum lupini</name>
    <dbReference type="NCBI Taxonomy" id="145971"/>
    <lineage>
        <taxon>Eukaryota</taxon>
        <taxon>Fungi</taxon>
        <taxon>Dikarya</taxon>
        <taxon>Ascomycota</taxon>
        <taxon>Pezizomycotina</taxon>
        <taxon>Sordariomycetes</taxon>
        <taxon>Hypocreomycetidae</taxon>
        <taxon>Glomerellales</taxon>
        <taxon>Glomerellaceae</taxon>
        <taxon>Colletotrichum</taxon>
        <taxon>Colletotrichum acutatum species complex</taxon>
    </lineage>
</organism>
<dbReference type="AlphaFoldDB" id="A0A9Q8SFS2"/>
<accession>A0A9Q8SFS2</accession>
<keyword evidence="1" id="KW-0472">Membrane</keyword>
<dbReference type="GeneID" id="73351609"/>
<evidence type="ECO:0000256" key="1">
    <source>
        <dbReference type="SAM" id="Phobius"/>
    </source>
</evidence>
<name>A0A9Q8SFS2_9PEZI</name>
<dbReference type="Proteomes" id="UP000830671">
    <property type="component" value="Chromosome 10"/>
</dbReference>
<dbReference type="RefSeq" id="XP_049137823.1">
    <property type="nucleotide sequence ID" value="XM_049296599.1"/>
</dbReference>
<evidence type="ECO:0000313" key="3">
    <source>
        <dbReference type="Proteomes" id="UP000830671"/>
    </source>
</evidence>